<organism evidence="9 10">
    <name type="scientific">Anaerosphaera multitolerans</name>
    <dbReference type="NCBI Taxonomy" id="2487351"/>
    <lineage>
        <taxon>Bacteria</taxon>
        <taxon>Bacillati</taxon>
        <taxon>Bacillota</taxon>
        <taxon>Tissierellia</taxon>
        <taxon>Tissierellales</taxon>
        <taxon>Peptoniphilaceae</taxon>
        <taxon>Anaerosphaera</taxon>
    </lineage>
</organism>
<dbReference type="NCBIfam" id="NF003994">
    <property type="entry name" value="PRK05472.2-3"/>
    <property type="match status" value="1"/>
</dbReference>
<reference evidence="9 10" key="1">
    <citation type="submission" date="2018-11" db="EMBL/GenBank/DDBJ databases">
        <title>Genome sequencing and assembly of Anaerosphaera sp. nov., GS7-6-2.</title>
        <authorList>
            <person name="Rettenmaier R."/>
            <person name="Liebl W."/>
            <person name="Zverlov V."/>
        </authorList>
    </citation>
    <scope>NUCLEOTIDE SEQUENCE [LARGE SCALE GENOMIC DNA]</scope>
    <source>
        <strain evidence="9 10">GS7-6-2</strain>
    </source>
</reference>
<dbReference type="InterPro" id="IPR036390">
    <property type="entry name" value="WH_DNA-bd_sf"/>
</dbReference>
<dbReference type="InterPro" id="IPR036388">
    <property type="entry name" value="WH-like_DNA-bd_sf"/>
</dbReference>
<keyword evidence="3 7" id="KW-0805">Transcription regulation</keyword>
<dbReference type="GO" id="GO:0003677">
    <property type="term" value="F:DNA binding"/>
    <property type="evidence" value="ECO:0007669"/>
    <property type="project" value="UniProtKB-UniRule"/>
</dbReference>
<feature type="domain" description="CoA-binding" evidence="8">
    <location>
        <begin position="81"/>
        <end position="182"/>
    </location>
</feature>
<dbReference type="GO" id="GO:0051775">
    <property type="term" value="P:response to redox state"/>
    <property type="evidence" value="ECO:0007669"/>
    <property type="project" value="InterPro"/>
</dbReference>
<dbReference type="SUPFAM" id="SSF46785">
    <property type="entry name" value="Winged helix' DNA-binding domain"/>
    <property type="match status" value="1"/>
</dbReference>
<dbReference type="NCBIfam" id="NF003995">
    <property type="entry name" value="PRK05472.2-4"/>
    <property type="match status" value="1"/>
</dbReference>
<protein>
    <recommendedName>
        <fullName evidence="7">Redox-sensing transcriptional repressor Rex</fullName>
    </recommendedName>
</protein>
<dbReference type="OrthoDB" id="9784760at2"/>
<dbReference type="PANTHER" id="PTHR35786">
    <property type="entry name" value="REDOX-SENSING TRANSCRIPTIONAL REPRESSOR REX"/>
    <property type="match status" value="1"/>
</dbReference>
<comment type="subcellular location">
    <subcellularLocation>
        <location evidence="7">Cytoplasm</location>
    </subcellularLocation>
</comment>
<proteinExistence type="inferred from homology"/>
<dbReference type="NCBIfam" id="NF003989">
    <property type="entry name" value="PRK05472.1-3"/>
    <property type="match status" value="1"/>
</dbReference>
<dbReference type="Proteomes" id="UP000288812">
    <property type="component" value="Unassembled WGS sequence"/>
</dbReference>
<evidence type="ECO:0000256" key="2">
    <source>
        <dbReference type="ARBA" id="ARBA00022491"/>
    </source>
</evidence>
<name>A0A437S9Q2_9FIRM</name>
<sequence length="216" mass="24268">MSSKVNKVSEAVIKRLPIYHRSLTDVIENGVERISSSELSELTGFTASQIRQDLNNFGGFGQQGYGYKAVDLRAQIDKILGMDHTYNTIIIGAGRLGSAIANYSEFRENGFNIQALFDVDPEKIGKEIDSFPVISGDRLEEYIETFNIDVAIVTVPREYATDVIDRLIKCNIKGIWNFAPIVISAPENVVIENIRLNDSLLSLSYHLKEKFFKEVE</sequence>
<comment type="caution">
    <text evidence="9">The sequence shown here is derived from an EMBL/GenBank/DDBJ whole genome shotgun (WGS) entry which is preliminary data.</text>
</comment>
<dbReference type="InterPro" id="IPR022876">
    <property type="entry name" value="Tscrpt_rep_Rex"/>
</dbReference>
<evidence type="ECO:0000256" key="5">
    <source>
        <dbReference type="ARBA" id="ARBA00023125"/>
    </source>
</evidence>
<keyword evidence="5 7" id="KW-0238">DNA-binding</keyword>
<evidence type="ECO:0000256" key="6">
    <source>
        <dbReference type="ARBA" id="ARBA00023163"/>
    </source>
</evidence>
<dbReference type="NCBIfam" id="NF003990">
    <property type="entry name" value="PRK05472.1-4"/>
    <property type="match status" value="1"/>
</dbReference>
<dbReference type="AlphaFoldDB" id="A0A437S9Q2"/>
<dbReference type="InterPro" id="IPR003781">
    <property type="entry name" value="CoA-bd"/>
</dbReference>
<keyword evidence="10" id="KW-1185">Reference proteome</keyword>
<comment type="function">
    <text evidence="7">Modulates transcription in response to changes in cellular NADH/NAD(+) redox state.</text>
</comment>
<dbReference type="InterPro" id="IPR058236">
    <property type="entry name" value="Rex_actinobacterial-type"/>
</dbReference>
<accession>A0A437S9Q2</accession>
<evidence type="ECO:0000313" key="10">
    <source>
        <dbReference type="Proteomes" id="UP000288812"/>
    </source>
</evidence>
<keyword evidence="4 7" id="KW-0520">NAD</keyword>
<dbReference type="SMART" id="SM00881">
    <property type="entry name" value="CoA_binding"/>
    <property type="match status" value="1"/>
</dbReference>
<keyword evidence="6 7" id="KW-0804">Transcription</keyword>
<keyword evidence="1 7" id="KW-0963">Cytoplasm</keyword>
<comment type="subunit">
    <text evidence="7">Homodimer.</text>
</comment>
<dbReference type="PANTHER" id="PTHR35786:SF1">
    <property type="entry name" value="REDOX-SENSING TRANSCRIPTIONAL REPRESSOR REX 1"/>
    <property type="match status" value="1"/>
</dbReference>
<dbReference type="NCBIfam" id="NF003996">
    <property type="entry name" value="PRK05472.2-5"/>
    <property type="match status" value="1"/>
</dbReference>
<gene>
    <name evidence="7" type="primary">rex</name>
    <name evidence="9" type="ORF">EF514_02210</name>
</gene>
<dbReference type="GO" id="GO:0005737">
    <property type="term" value="C:cytoplasm"/>
    <property type="evidence" value="ECO:0007669"/>
    <property type="project" value="UniProtKB-SubCell"/>
</dbReference>
<dbReference type="InterPro" id="IPR009718">
    <property type="entry name" value="Rex_DNA-bd_C_dom"/>
</dbReference>
<evidence type="ECO:0000256" key="3">
    <source>
        <dbReference type="ARBA" id="ARBA00023015"/>
    </source>
</evidence>
<dbReference type="EMBL" id="RLIH01000002">
    <property type="protein sequence ID" value="RVU55564.1"/>
    <property type="molecule type" value="Genomic_DNA"/>
</dbReference>
<keyword evidence="2 7" id="KW-0678">Repressor</keyword>
<dbReference type="RefSeq" id="WP_127723368.1">
    <property type="nucleotide sequence ID" value="NZ_RLIH01000002.1"/>
</dbReference>
<dbReference type="Gene3D" id="1.10.10.10">
    <property type="entry name" value="Winged helix-like DNA-binding domain superfamily/Winged helix DNA-binding domain"/>
    <property type="match status" value="1"/>
</dbReference>
<dbReference type="SUPFAM" id="SSF51735">
    <property type="entry name" value="NAD(P)-binding Rossmann-fold domains"/>
    <property type="match status" value="1"/>
</dbReference>
<dbReference type="InterPro" id="IPR036291">
    <property type="entry name" value="NAD(P)-bd_dom_sf"/>
</dbReference>
<evidence type="ECO:0000256" key="1">
    <source>
        <dbReference type="ARBA" id="ARBA00022490"/>
    </source>
</evidence>
<evidence type="ECO:0000256" key="4">
    <source>
        <dbReference type="ARBA" id="ARBA00023027"/>
    </source>
</evidence>
<dbReference type="NCBIfam" id="NF003993">
    <property type="entry name" value="PRK05472.2-2"/>
    <property type="match status" value="1"/>
</dbReference>
<dbReference type="Gene3D" id="3.40.50.720">
    <property type="entry name" value="NAD(P)-binding Rossmann-like Domain"/>
    <property type="match status" value="1"/>
</dbReference>
<dbReference type="HAMAP" id="MF_01131">
    <property type="entry name" value="Rex"/>
    <property type="match status" value="1"/>
</dbReference>
<evidence type="ECO:0000256" key="7">
    <source>
        <dbReference type="HAMAP-Rule" id="MF_01131"/>
    </source>
</evidence>
<dbReference type="Pfam" id="PF06971">
    <property type="entry name" value="Put_DNA-bind_N"/>
    <property type="match status" value="1"/>
</dbReference>
<dbReference type="Pfam" id="PF02629">
    <property type="entry name" value="CoA_binding"/>
    <property type="match status" value="1"/>
</dbReference>
<evidence type="ECO:0000313" key="9">
    <source>
        <dbReference type="EMBL" id="RVU55564.1"/>
    </source>
</evidence>
<feature type="binding site" evidence="7">
    <location>
        <begin position="92"/>
        <end position="97"/>
    </location>
    <ligand>
        <name>NAD(+)</name>
        <dbReference type="ChEBI" id="CHEBI:57540"/>
    </ligand>
</feature>
<comment type="similarity">
    <text evidence="7">Belongs to the transcriptional regulatory Rex family.</text>
</comment>
<evidence type="ECO:0000259" key="8">
    <source>
        <dbReference type="SMART" id="SM00881"/>
    </source>
</evidence>
<feature type="DNA-binding region" description="H-T-H motif" evidence="7">
    <location>
        <begin position="18"/>
        <end position="57"/>
    </location>
</feature>
<dbReference type="GO" id="GO:0003700">
    <property type="term" value="F:DNA-binding transcription factor activity"/>
    <property type="evidence" value="ECO:0007669"/>
    <property type="project" value="UniProtKB-UniRule"/>
</dbReference>
<dbReference type="GO" id="GO:0045892">
    <property type="term" value="P:negative regulation of DNA-templated transcription"/>
    <property type="evidence" value="ECO:0007669"/>
    <property type="project" value="InterPro"/>
</dbReference>